<evidence type="ECO:0000256" key="5">
    <source>
        <dbReference type="ARBA" id="ARBA00022840"/>
    </source>
</evidence>
<evidence type="ECO:0000259" key="9">
    <source>
        <dbReference type="PROSITE" id="PS50893"/>
    </source>
</evidence>
<dbReference type="PANTHER" id="PTHR47628">
    <property type="match status" value="1"/>
</dbReference>
<feature type="transmembrane region" description="Helical" evidence="8">
    <location>
        <begin position="365"/>
        <end position="387"/>
    </location>
</feature>
<evidence type="ECO:0000256" key="8">
    <source>
        <dbReference type="SAM" id="Phobius"/>
    </source>
</evidence>
<evidence type="ECO:0000256" key="1">
    <source>
        <dbReference type="ARBA" id="ARBA00004651"/>
    </source>
</evidence>
<comment type="subcellular location">
    <subcellularLocation>
        <location evidence="1">Cell membrane</location>
        <topology evidence="1">Multi-pass membrane protein</topology>
    </subcellularLocation>
</comment>
<accession>A0A8J4SBY2</accession>
<dbReference type="InterPro" id="IPR017777">
    <property type="entry name" value="ABC_urea-bd_UrtA"/>
</dbReference>
<dbReference type="CDD" id="cd03219">
    <property type="entry name" value="ABC_Mj1267_LivG_branched"/>
    <property type="match status" value="1"/>
</dbReference>
<feature type="transmembrane region" description="Helical" evidence="8">
    <location>
        <begin position="545"/>
        <end position="568"/>
    </location>
</feature>
<feature type="transmembrane region" description="Helical" evidence="8">
    <location>
        <begin position="448"/>
        <end position="464"/>
    </location>
</feature>
<comment type="caution">
    <text evidence="10">The sequence shown here is derived from an EMBL/GenBank/DDBJ whole genome shotgun (WGS) entry which is preliminary data.</text>
</comment>
<dbReference type="Proteomes" id="UP000702964">
    <property type="component" value="Unassembled WGS sequence"/>
</dbReference>
<sequence length="987" mass="106578">MAISEVSVKDAEMLAIEEINAAGGVLGKQIEPVVEDGASDWPTFAEKAGKLLQQDKVAAVFGGWTSASRKAMLPVFEQNKGLLFYPVQYEGLESSPNIFYTGATTNQQIVPSVTWLLENRGKKFYLLGSDYVFPKTANQVIKAQLAAEGGEVVGEEYTPLGHTDYSTIISKIKAAKPDIVYNTLNGDSNVAFFKQLKDAGISSEQLTTLSVSVAEEEIRGIAVEKAGSTDVEKVKEAAKGLEFDAPEGKVTVDGENQHIYKTVRIGEVQEDGQFKELWNSGAPVKPDPYLKTCSQHEEGKAMDMFVLQLFNGLSISSILLLIALGLAVTFGLMNVINMAHGELIMIGAYATYVTQNLFISRVDGMTFAIGSGIAGIAGCALTLIGPIGPSLGTYYIVDAFMVVVLGGVGKLVGTVCGALGIGMFNTLFETYTSASIGKVLTGSLKMKIIWAVVLIMMCLAPLISTEFRLSLLAKFLALAILAIGLDLIWGYGGVLSLGHGVFFGLGGYAMAMYLKLQASGTTLPDFMGWSGLSGLPWFWEPFRSFPVALLLGIALPALLAFALGWFTFRNRITGMDGRDQRRFGQVLEAARDGENRVGIISPSMMGIVPSIEMVLWVALGGRGTLIGAVIGAVVLNAAKTGISEAYPEVKGMNLKLYEHDLHFLIGPNGAGKTTMLDVICGKTKPVSGTVKMADGADLTRLKEHQIVRKGVGRKFQAPSIFAGLTVQENLMLAAETRRSTLQALGIQRYSKISPAMERITHQIGLQDRVDARAGALSHGEKQWLEIGMLLLQEPRVLLLDEPVAGMTDEETHKTGRLLQVISRERSVVVVEHDMEFVRKYAAKVTVMHEGKLLKEGLETSSSGVKMFPEDVLAMFPVLATMYGRQGGDLSGGQQQQLAFARALASRPGLLLLDEPTEGIQPSIVEDIRQVILQIKAKGEISILLVEQSIDFVRGAADYIYVMDKGAIALQGTPQELDMSQFEHHLSV</sequence>
<dbReference type="InterPro" id="IPR043428">
    <property type="entry name" value="LivM-like"/>
</dbReference>
<dbReference type="InterPro" id="IPR003439">
    <property type="entry name" value="ABC_transporter-like_ATP-bd"/>
</dbReference>
<feature type="transmembrane region" description="Helical" evidence="8">
    <location>
        <begin position="399"/>
        <end position="428"/>
    </location>
</feature>
<dbReference type="PANTHER" id="PTHR47628:SF1">
    <property type="entry name" value="ALIPHATIC AMIDASE EXPRESSION-REGULATING PROTEIN"/>
    <property type="match status" value="1"/>
</dbReference>
<dbReference type="Pfam" id="PF02653">
    <property type="entry name" value="BPD_transp_2"/>
    <property type="match status" value="3"/>
</dbReference>
<dbReference type="GO" id="GO:0005886">
    <property type="term" value="C:plasma membrane"/>
    <property type="evidence" value="ECO:0007669"/>
    <property type="project" value="UniProtKB-SubCell"/>
</dbReference>
<gene>
    <name evidence="10" type="ORF">G195_001061</name>
</gene>
<keyword evidence="5" id="KW-0067">ATP-binding</keyword>
<keyword evidence="7 8" id="KW-0472">Membrane</keyword>
<dbReference type="GO" id="GO:0015658">
    <property type="term" value="F:branched-chain amino acid transmembrane transporter activity"/>
    <property type="evidence" value="ECO:0007669"/>
    <property type="project" value="InterPro"/>
</dbReference>
<dbReference type="Pfam" id="PF00005">
    <property type="entry name" value="ABC_tran"/>
    <property type="match status" value="2"/>
</dbReference>
<keyword evidence="2" id="KW-1003">Cell membrane</keyword>
<dbReference type="PROSITE" id="PS50893">
    <property type="entry name" value="ABC_TRANSPORTER_2"/>
    <property type="match status" value="1"/>
</dbReference>
<evidence type="ECO:0000256" key="6">
    <source>
        <dbReference type="ARBA" id="ARBA00022989"/>
    </source>
</evidence>
<dbReference type="CDD" id="cd06355">
    <property type="entry name" value="PBP1_FmdD-like"/>
    <property type="match status" value="1"/>
</dbReference>
<evidence type="ECO:0000313" key="10">
    <source>
        <dbReference type="EMBL" id="KAF4324827.1"/>
    </source>
</evidence>
<evidence type="ECO:0000256" key="2">
    <source>
        <dbReference type="ARBA" id="ARBA00022475"/>
    </source>
</evidence>
<dbReference type="InterPro" id="IPR028082">
    <property type="entry name" value="Peripla_BP_I"/>
</dbReference>
<keyword evidence="3 8" id="KW-0812">Transmembrane</keyword>
<evidence type="ECO:0000313" key="11">
    <source>
        <dbReference type="Proteomes" id="UP000702964"/>
    </source>
</evidence>
<dbReference type="SUPFAM" id="SSF52540">
    <property type="entry name" value="P-loop containing nucleoside triphosphate hydrolases"/>
    <property type="match status" value="2"/>
</dbReference>
<dbReference type="GO" id="GO:0016887">
    <property type="term" value="F:ATP hydrolysis activity"/>
    <property type="evidence" value="ECO:0007669"/>
    <property type="project" value="InterPro"/>
</dbReference>
<protein>
    <recommendedName>
        <fullName evidence="9">ABC transporter domain-containing protein</fullName>
    </recommendedName>
</protein>
<feature type="transmembrane region" description="Helical" evidence="8">
    <location>
        <begin position="343"/>
        <end position="359"/>
    </location>
</feature>
<organism evidence="10 11">
    <name type="scientific">Phytophthora kernoviae 00238/432</name>
    <dbReference type="NCBI Taxonomy" id="1284355"/>
    <lineage>
        <taxon>Eukaryota</taxon>
        <taxon>Sar</taxon>
        <taxon>Stramenopiles</taxon>
        <taxon>Oomycota</taxon>
        <taxon>Peronosporomycetes</taxon>
        <taxon>Peronosporales</taxon>
        <taxon>Peronosporaceae</taxon>
        <taxon>Phytophthora</taxon>
    </lineage>
</organism>
<feature type="domain" description="ABC transporter" evidence="9">
    <location>
        <begin position="632"/>
        <end position="987"/>
    </location>
</feature>
<dbReference type="SUPFAM" id="SSF53822">
    <property type="entry name" value="Periplasmic binding protein-like I"/>
    <property type="match status" value="1"/>
</dbReference>
<feature type="transmembrane region" description="Helical" evidence="8">
    <location>
        <begin position="497"/>
        <end position="514"/>
    </location>
</feature>
<dbReference type="InterPro" id="IPR003593">
    <property type="entry name" value="AAA+_ATPase"/>
</dbReference>
<dbReference type="InterPro" id="IPR001851">
    <property type="entry name" value="ABC_transp_permease"/>
</dbReference>
<dbReference type="Gene3D" id="3.40.50.300">
    <property type="entry name" value="P-loop containing nucleotide triphosphate hydrolases"/>
    <property type="match status" value="2"/>
</dbReference>
<dbReference type="Pfam" id="PF13433">
    <property type="entry name" value="Peripla_BP_5"/>
    <property type="match status" value="2"/>
</dbReference>
<dbReference type="EMBL" id="AOFI03000013">
    <property type="protein sequence ID" value="KAF4324827.1"/>
    <property type="molecule type" value="Genomic_DNA"/>
</dbReference>
<feature type="transmembrane region" description="Helical" evidence="8">
    <location>
        <begin position="613"/>
        <end position="635"/>
    </location>
</feature>
<keyword evidence="6 8" id="KW-1133">Transmembrane helix</keyword>
<name>A0A8J4SBY2_9STRA</name>
<dbReference type="CDD" id="cd06581">
    <property type="entry name" value="TM_PBP1_LivM_like"/>
    <property type="match status" value="1"/>
</dbReference>
<reference evidence="10" key="2">
    <citation type="submission" date="2020-02" db="EMBL/GenBank/DDBJ databases">
        <authorList>
            <person name="Studholme D.J."/>
        </authorList>
    </citation>
    <scope>NUCLEOTIDE SEQUENCE</scope>
    <source>
        <strain evidence="10">00238/432</strain>
    </source>
</reference>
<feature type="transmembrane region" description="Helical" evidence="8">
    <location>
        <begin position="471"/>
        <end position="491"/>
    </location>
</feature>
<dbReference type="GO" id="GO:0005524">
    <property type="term" value="F:ATP binding"/>
    <property type="evidence" value="ECO:0007669"/>
    <property type="project" value="UniProtKB-KW"/>
</dbReference>
<dbReference type="AlphaFoldDB" id="A0A8J4SBY2"/>
<reference evidence="10" key="1">
    <citation type="journal article" date="2015" name="Genom Data">
        <title>Draft genome sequences of Phytophthora kernoviae and Phytophthora ramorum lineage EU2 from Scotland.</title>
        <authorList>
            <person name="Sambles C."/>
            <person name="Schlenzig A."/>
            <person name="O'Neill P."/>
            <person name="Grant M."/>
            <person name="Studholme D.J."/>
        </authorList>
    </citation>
    <scope>NUCLEOTIDE SEQUENCE</scope>
    <source>
        <strain evidence="10">00238/432</strain>
    </source>
</reference>
<proteinExistence type="predicted"/>
<keyword evidence="4" id="KW-0547">Nucleotide-binding</keyword>
<feature type="transmembrane region" description="Helical" evidence="8">
    <location>
        <begin position="313"/>
        <end position="336"/>
    </location>
</feature>
<dbReference type="Gene3D" id="3.40.50.2300">
    <property type="match status" value="2"/>
</dbReference>
<evidence type="ECO:0000256" key="7">
    <source>
        <dbReference type="ARBA" id="ARBA00023136"/>
    </source>
</evidence>
<dbReference type="SMART" id="SM00382">
    <property type="entry name" value="AAA"/>
    <property type="match status" value="1"/>
</dbReference>
<evidence type="ECO:0000256" key="3">
    <source>
        <dbReference type="ARBA" id="ARBA00022692"/>
    </source>
</evidence>
<evidence type="ECO:0000256" key="4">
    <source>
        <dbReference type="ARBA" id="ARBA00022741"/>
    </source>
</evidence>
<dbReference type="InterPro" id="IPR027417">
    <property type="entry name" value="P-loop_NTPase"/>
</dbReference>